<gene>
    <name evidence="2" type="ORF">MGAL_10B031462</name>
</gene>
<proteinExistence type="predicted"/>
<comment type="caution">
    <text evidence="2">The sequence shown here is derived from an EMBL/GenBank/DDBJ whole genome shotgun (WGS) entry which is preliminary data.</text>
</comment>
<evidence type="ECO:0000313" key="2">
    <source>
        <dbReference type="EMBL" id="VDH92866.1"/>
    </source>
</evidence>
<dbReference type="Proteomes" id="UP000596742">
    <property type="component" value="Unassembled WGS sequence"/>
</dbReference>
<keyword evidence="1" id="KW-0472">Membrane</keyword>
<evidence type="ECO:0000256" key="1">
    <source>
        <dbReference type="SAM" id="Phobius"/>
    </source>
</evidence>
<dbReference type="AlphaFoldDB" id="A0A8B6BMX9"/>
<evidence type="ECO:0000313" key="3">
    <source>
        <dbReference type="Proteomes" id="UP000596742"/>
    </source>
</evidence>
<sequence>MCQTTTAVDDNEDRNDNLDGVFLSLTEQENNCSCTVSVKKSAFIFSLFIKQLNNLTEQSMCGIEIDVYFIIPSYRSLERFKHSPINCNSTEHTQEFSLFRNEYIQFTSRVVDGNFSFGYCIQIGSVPSQGHVNGSVLEISCDGPAVTTPLDTLTQPRTSLHSVTTQEHTTSSTAKIDIPPNYDKADLGDSTLYIALGTAGGILICVSLLIGILLYQRQLSIKTDGQVNDRNMQYDSLSESINTLNYSTLNRTSEDKDEQHYEIVISNFI</sequence>
<protein>
    <submittedName>
        <fullName evidence="2">Uncharacterized protein</fullName>
    </submittedName>
</protein>
<keyword evidence="1" id="KW-1133">Transmembrane helix</keyword>
<accession>A0A8B6BMX9</accession>
<keyword evidence="3" id="KW-1185">Reference proteome</keyword>
<dbReference type="EMBL" id="UYJE01000388">
    <property type="protein sequence ID" value="VDH92866.1"/>
    <property type="molecule type" value="Genomic_DNA"/>
</dbReference>
<keyword evidence="1" id="KW-0812">Transmembrane</keyword>
<feature type="transmembrane region" description="Helical" evidence="1">
    <location>
        <begin position="192"/>
        <end position="215"/>
    </location>
</feature>
<name>A0A8B6BMX9_MYTGA</name>
<reference evidence="2" key="1">
    <citation type="submission" date="2018-11" db="EMBL/GenBank/DDBJ databases">
        <authorList>
            <person name="Alioto T."/>
            <person name="Alioto T."/>
        </authorList>
    </citation>
    <scope>NUCLEOTIDE SEQUENCE</scope>
</reference>
<organism evidence="2 3">
    <name type="scientific">Mytilus galloprovincialis</name>
    <name type="common">Mediterranean mussel</name>
    <dbReference type="NCBI Taxonomy" id="29158"/>
    <lineage>
        <taxon>Eukaryota</taxon>
        <taxon>Metazoa</taxon>
        <taxon>Spiralia</taxon>
        <taxon>Lophotrochozoa</taxon>
        <taxon>Mollusca</taxon>
        <taxon>Bivalvia</taxon>
        <taxon>Autobranchia</taxon>
        <taxon>Pteriomorphia</taxon>
        <taxon>Mytilida</taxon>
        <taxon>Mytiloidea</taxon>
        <taxon>Mytilidae</taxon>
        <taxon>Mytilinae</taxon>
        <taxon>Mytilus</taxon>
    </lineage>
</organism>
<dbReference type="OrthoDB" id="6147976at2759"/>